<organism evidence="2 3">
    <name type="scientific">Stenotrophobium rhamnosiphilum</name>
    <dbReference type="NCBI Taxonomy" id="2029166"/>
    <lineage>
        <taxon>Bacteria</taxon>
        <taxon>Pseudomonadati</taxon>
        <taxon>Pseudomonadota</taxon>
        <taxon>Gammaproteobacteria</taxon>
        <taxon>Nevskiales</taxon>
        <taxon>Nevskiaceae</taxon>
        <taxon>Stenotrophobium</taxon>
    </lineage>
</organism>
<dbReference type="InterPro" id="IPR050228">
    <property type="entry name" value="Carboxylesterase_BioH"/>
</dbReference>
<dbReference type="Proteomes" id="UP000244248">
    <property type="component" value="Unassembled WGS sequence"/>
</dbReference>
<dbReference type="PANTHER" id="PTHR43194">
    <property type="entry name" value="HYDROLASE ALPHA/BETA FOLD FAMILY"/>
    <property type="match status" value="1"/>
</dbReference>
<dbReference type="GO" id="GO:0016787">
    <property type="term" value="F:hydrolase activity"/>
    <property type="evidence" value="ECO:0007669"/>
    <property type="project" value="UniProtKB-KW"/>
</dbReference>
<keyword evidence="3" id="KW-1185">Reference proteome</keyword>
<comment type="caution">
    <text evidence="2">The sequence shown here is derived from an EMBL/GenBank/DDBJ whole genome shotgun (WGS) entry which is preliminary data.</text>
</comment>
<accession>A0A2T5MI51</accession>
<dbReference type="SUPFAM" id="SSF53474">
    <property type="entry name" value="alpha/beta-Hydrolases"/>
    <property type="match status" value="1"/>
</dbReference>
<evidence type="ECO:0000313" key="3">
    <source>
        <dbReference type="Proteomes" id="UP000244248"/>
    </source>
</evidence>
<dbReference type="EMBL" id="QANS01000002">
    <property type="protein sequence ID" value="PTU32219.1"/>
    <property type="molecule type" value="Genomic_DNA"/>
</dbReference>
<reference evidence="2 3" key="1">
    <citation type="submission" date="2018-04" db="EMBL/GenBank/DDBJ databases">
        <title>Novel species isolated from glacier.</title>
        <authorList>
            <person name="Liu Q."/>
            <person name="Xin Y.-H."/>
        </authorList>
    </citation>
    <scope>NUCLEOTIDE SEQUENCE [LARGE SCALE GENOMIC DNA]</scope>
    <source>
        <strain evidence="2 3">GT1R17</strain>
    </source>
</reference>
<dbReference type="OrthoDB" id="9806902at2"/>
<feature type="domain" description="AB hydrolase-1" evidence="1">
    <location>
        <begin position="5"/>
        <end position="242"/>
    </location>
</feature>
<dbReference type="AlphaFoldDB" id="A0A2T5MI51"/>
<protein>
    <submittedName>
        <fullName evidence="2">Alpha/beta hydrolase</fullName>
    </submittedName>
</protein>
<dbReference type="Gene3D" id="3.40.50.1820">
    <property type="entry name" value="alpha/beta hydrolase"/>
    <property type="match status" value="1"/>
</dbReference>
<dbReference type="InterPro" id="IPR000073">
    <property type="entry name" value="AB_hydrolase_1"/>
</dbReference>
<dbReference type="Pfam" id="PF12697">
    <property type="entry name" value="Abhydrolase_6"/>
    <property type="match status" value="1"/>
</dbReference>
<gene>
    <name evidence="2" type="ORF">CJD38_06045</name>
</gene>
<keyword evidence="2" id="KW-0378">Hydrolase</keyword>
<sequence>MGYPVVFIHGMWCTGAHWKRVTDLMAPRGYDCHAITLPGHEPTADQPITVGPLSLKSYVAYIEDYIARQNFKQPPIIIGHSMGGLLAQQVAARTRPLALVLLTPAPPAGILALSWTNIMAFWRVLLAWGGWRKPHKPSFEKTQSYVFNTVPQEQHRAGYESMVHESGRVVYEIGLWPLDFTRASEVDETAVRCPVYVVSAEKDKLTPPKVVRRVAALYPAASQRYYLNRGHWVIDDEETEEMVNGIISWLRPFEHRVTRGS</sequence>
<name>A0A2T5MI51_9GAMM</name>
<evidence type="ECO:0000259" key="1">
    <source>
        <dbReference type="Pfam" id="PF12697"/>
    </source>
</evidence>
<evidence type="ECO:0000313" key="2">
    <source>
        <dbReference type="EMBL" id="PTU32219.1"/>
    </source>
</evidence>
<dbReference type="InterPro" id="IPR029058">
    <property type="entry name" value="AB_hydrolase_fold"/>
</dbReference>
<dbReference type="PANTHER" id="PTHR43194:SF2">
    <property type="entry name" value="PEROXISOMAL MEMBRANE PROTEIN LPX1"/>
    <property type="match status" value="1"/>
</dbReference>
<dbReference type="RefSeq" id="WP_107939411.1">
    <property type="nucleotide sequence ID" value="NZ_QANS01000002.1"/>
</dbReference>
<proteinExistence type="predicted"/>